<dbReference type="Proteomes" id="UP000199582">
    <property type="component" value="Unassembled WGS sequence"/>
</dbReference>
<evidence type="ECO:0000256" key="1">
    <source>
        <dbReference type="SAM" id="Phobius"/>
    </source>
</evidence>
<feature type="transmembrane region" description="Helical" evidence="1">
    <location>
        <begin position="97"/>
        <end position="121"/>
    </location>
</feature>
<organism evidence="2 3">
    <name type="scientific">Roseovarius azorensis</name>
    <dbReference type="NCBI Taxonomy" id="1287727"/>
    <lineage>
        <taxon>Bacteria</taxon>
        <taxon>Pseudomonadati</taxon>
        <taxon>Pseudomonadota</taxon>
        <taxon>Alphaproteobacteria</taxon>
        <taxon>Rhodobacterales</taxon>
        <taxon>Roseobacteraceae</taxon>
        <taxon>Roseovarius</taxon>
    </lineage>
</organism>
<keyword evidence="1" id="KW-1133">Transmembrane helix</keyword>
<keyword evidence="3" id="KW-1185">Reference proteome</keyword>
<feature type="transmembrane region" description="Helical" evidence="1">
    <location>
        <begin position="127"/>
        <end position="151"/>
    </location>
</feature>
<gene>
    <name evidence="2" type="ORF">SAMN05443999_104239</name>
</gene>
<sequence length="153" mass="16921">MLTRMKPVLVRKAEPFPTSADFARTTTPESDMTQIYDYSTTARKKEAAHFTESRSEFADDAWRVLERQRNDQHASVIFDDLLDETHKEQEIDTHQPLALAALLVGCSLGLVVAVLATVLGAEIWTVLGLYLGVSVGGLLAFLAAVLVIHALRR</sequence>
<proteinExistence type="predicted"/>
<name>A0A1H7NX19_9RHOB</name>
<keyword evidence="1" id="KW-0812">Transmembrane</keyword>
<accession>A0A1H7NX19</accession>
<evidence type="ECO:0000313" key="3">
    <source>
        <dbReference type="Proteomes" id="UP000199582"/>
    </source>
</evidence>
<dbReference type="RefSeq" id="WP_093034982.1">
    <property type="nucleotide sequence ID" value="NZ_FOAG01000004.1"/>
</dbReference>
<dbReference type="AlphaFoldDB" id="A0A1H7NX19"/>
<reference evidence="2 3" key="1">
    <citation type="submission" date="2016-10" db="EMBL/GenBank/DDBJ databases">
        <authorList>
            <person name="de Groot N.N."/>
        </authorList>
    </citation>
    <scope>NUCLEOTIDE SEQUENCE [LARGE SCALE GENOMIC DNA]</scope>
    <source>
        <strain evidence="2 3">DSM 100674</strain>
    </source>
</reference>
<protein>
    <submittedName>
        <fullName evidence="2">Uncharacterized protein</fullName>
    </submittedName>
</protein>
<evidence type="ECO:0000313" key="2">
    <source>
        <dbReference type="EMBL" id="SEL27427.1"/>
    </source>
</evidence>
<keyword evidence="1" id="KW-0472">Membrane</keyword>
<dbReference type="EMBL" id="FOAG01000004">
    <property type="protein sequence ID" value="SEL27427.1"/>
    <property type="molecule type" value="Genomic_DNA"/>
</dbReference>